<proteinExistence type="predicted"/>
<name>A0ACC6PHB2_9BACL</name>
<reference evidence="1" key="1">
    <citation type="submission" date="2024-03" db="EMBL/GenBank/DDBJ databases">
        <title>Whole genome sequecning of epiphytes from Marcgravia umbellata leaves.</title>
        <authorList>
            <person name="Kumar G."/>
            <person name="Savka M.A."/>
        </authorList>
    </citation>
    <scope>NUCLEOTIDE SEQUENCE</scope>
    <source>
        <strain evidence="1">RIT_BL5</strain>
    </source>
</reference>
<organism evidence="1 2">
    <name type="scientific">Saccharibacillus sacchari</name>
    <dbReference type="NCBI Taxonomy" id="456493"/>
    <lineage>
        <taxon>Bacteria</taxon>
        <taxon>Bacillati</taxon>
        <taxon>Bacillota</taxon>
        <taxon>Bacilli</taxon>
        <taxon>Bacillales</taxon>
        <taxon>Paenibacillaceae</taxon>
        <taxon>Saccharibacillus</taxon>
    </lineage>
</organism>
<gene>
    <name evidence="1" type="ORF">WKI47_20535</name>
</gene>
<evidence type="ECO:0000313" key="1">
    <source>
        <dbReference type="EMBL" id="MEJ8306298.1"/>
    </source>
</evidence>
<dbReference type="Proteomes" id="UP001380953">
    <property type="component" value="Unassembled WGS sequence"/>
</dbReference>
<dbReference type="EMBL" id="JBBKAR010000053">
    <property type="protein sequence ID" value="MEJ8306298.1"/>
    <property type="molecule type" value="Genomic_DNA"/>
</dbReference>
<protein>
    <submittedName>
        <fullName evidence="1">AraC family transcriptional regulator</fullName>
    </submittedName>
</protein>
<sequence>MYSLSTIELWTTATDARSIRRSEDTLALVFPLQSGSILLRGEREEKMQRFGVYFCQPEQPFGLVPGAQDAGGEPAAYVLRFTSSISKDSPMPNVRGLPPMEVRAQSGWLPDPSFATLCEEMYRLAQSQAASDTFLLLARFYELLHRLHVSLTPTVDRAAKMDATLAYLRVHFRDPLTAADLAAQAGIGVKHYGDVFRKRYGRSFGQELTRLRIEAASDRLALGHGRLKDIAAEVGYEDEFYFSRRFKQETGVTPTAYMRSRSRPIAALDASFIGLLTPLHYLPRAAPLHPVWRSYYNERFGNRVRLQLKIDRDAAAQADNVALLLSEPVDYSAFLCPSDFDATLRLQLENRGPVWVLDRDLPWRVQLRALAAWLGAEQEAIRWLEEYERFVAEAAKRIASQTPGSFLCLLLEEDRLYICEDRSLGEVFYGDLKLTSAKRLIDRERQLVTPAQLAELDPAHLLMLIYEDPPTMNAWQQLQQDEQWAGLRAVRSKKVHAVASFPWRDYSALPHRLIVEDALRRFAPADSP</sequence>
<comment type="caution">
    <text evidence="1">The sequence shown here is derived from an EMBL/GenBank/DDBJ whole genome shotgun (WGS) entry which is preliminary data.</text>
</comment>
<evidence type="ECO:0000313" key="2">
    <source>
        <dbReference type="Proteomes" id="UP001380953"/>
    </source>
</evidence>
<keyword evidence="2" id="KW-1185">Reference proteome</keyword>
<accession>A0ACC6PHB2</accession>